<sequence>MTTRTCSSPASAIALSLLLAAAAPPVSAQPVHIALVRTAEQAGLVDITTLAPDIKLDMRYASANNFTGRPVPGYEAPKCLLLRPAAKALAEVEADLRANGYGLQLFDCYRPAQSVRAFVDWANDPLEQSRKAQQYPSLDKPALLGGYIAETSGHSRGATVDLGLLDCRSDPCRVVDMGTDFDFFGPRAHTNAPDITPTQYRNRQTLLQAMQRQGFANYPQEWWHFTLTPEPSPTTAFDVPVR</sequence>
<evidence type="ECO:0000313" key="12">
    <source>
        <dbReference type="EMBL" id="MDQ1110067.1"/>
    </source>
</evidence>
<evidence type="ECO:0000313" key="13">
    <source>
        <dbReference type="Proteomes" id="UP001226084"/>
    </source>
</evidence>
<evidence type="ECO:0000256" key="5">
    <source>
        <dbReference type="ARBA" id="ARBA00022833"/>
    </source>
</evidence>
<dbReference type="PIRSF" id="PIRSF026671">
    <property type="entry name" value="AA_dipeptidase"/>
    <property type="match status" value="1"/>
</dbReference>
<comment type="catalytic activity">
    <reaction evidence="1 9 10">
        <text>D-alanyl-D-alanine + H2O = 2 D-alanine</text>
        <dbReference type="Rhea" id="RHEA:20661"/>
        <dbReference type="ChEBI" id="CHEBI:15377"/>
        <dbReference type="ChEBI" id="CHEBI:57416"/>
        <dbReference type="ChEBI" id="CHEBI:57822"/>
        <dbReference type="EC" id="3.4.13.22"/>
    </reaction>
</comment>
<feature type="active site" description="Proton donor/acceptor" evidence="9">
    <location>
        <position position="221"/>
    </location>
</feature>
<dbReference type="HAMAP" id="MF_01924">
    <property type="entry name" value="A_A_dipeptidase"/>
    <property type="match status" value="1"/>
</dbReference>
<dbReference type="InterPro" id="IPR009045">
    <property type="entry name" value="Zn_M74/Hedgehog-like"/>
</dbReference>
<keyword evidence="3 9" id="KW-0479">Metal-binding</keyword>
<evidence type="ECO:0000256" key="2">
    <source>
        <dbReference type="ARBA" id="ARBA00022670"/>
    </source>
</evidence>
<proteinExistence type="inferred from homology"/>
<comment type="function">
    <text evidence="9 10">Catalyzes hydrolysis of the D-alanyl-D-alanine dipeptide.</text>
</comment>
<feature type="signal peptide" evidence="11">
    <location>
        <begin position="1"/>
        <end position="28"/>
    </location>
</feature>
<comment type="caution">
    <text evidence="12">The sequence shown here is derived from an EMBL/GenBank/DDBJ whole genome shotgun (WGS) entry which is preliminary data.</text>
</comment>
<evidence type="ECO:0000256" key="4">
    <source>
        <dbReference type="ARBA" id="ARBA00022801"/>
    </source>
</evidence>
<evidence type="ECO:0000256" key="7">
    <source>
        <dbReference type="ARBA" id="ARBA00023049"/>
    </source>
</evidence>
<evidence type="ECO:0000256" key="1">
    <source>
        <dbReference type="ARBA" id="ARBA00001362"/>
    </source>
</evidence>
<evidence type="ECO:0000256" key="6">
    <source>
        <dbReference type="ARBA" id="ARBA00022997"/>
    </source>
</evidence>
<dbReference type="GO" id="GO:0008237">
    <property type="term" value="F:metallopeptidase activity"/>
    <property type="evidence" value="ECO:0007669"/>
    <property type="project" value="UniProtKB-KW"/>
</dbReference>
<feature type="binding site" evidence="9">
    <location>
        <position position="224"/>
    </location>
    <ligand>
        <name>Zn(2+)</name>
        <dbReference type="ChEBI" id="CHEBI:29105"/>
        <note>catalytic</note>
    </ligand>
</feature>
<keyword evidence="2 9" id="KW-0645">Protease</keyword>
<dbReference type="Gene3D" id="3.30.1380.10">
    <property type="match status" value="1"/>
</dbReference>
<evidence type="ECO:0000256" key="11">
    <source>
        <dbReference type="SAM" id="SignalP"/>
    </source>
</evidence>
<keyword evidence="7 9" id="KW-0482">Metalloprotease</keyword>
<feature type="chain" id="PRO_5042815476" description="D-alanyl-D-alanine dipeptidase" evidence="11">
    <location>
        <begin position="29"/>
        <end position="242"/>
    </location>
</feature>
<keyword evidence="5 9" id="KW-0862">Zinc</keyword>
<dbReference type="GO" id="GO:0071555">
    <property type="term" value="P:cell wall organization"/>
    <property type="evidence" value="ECO:0007669"/>
    <property type="project" value="UniProtKB-KW"/>
</dbReference>
<feature type="binding site" evidence="9">
    <location>
        <position position="154"/>
    </location>
    <ligand>
        <name>Zn(2+)</name>
        <dbReference type="ChEBI" id="CHEBI:29105"/>
        <note>catalytic</note>
    </ligand>
</feature>
<dbReference type="PANTHER" id="PTHR43126">
    <property type="entry name" value="D-ALANYL-D-ALANINE DIPEPTIDASE"/>
    <property type="match status" value="1"/>
</dbReference>
<dbReference type="AlphaFoldDB" id="A0AAP5AJW3"/>
<dbReference type="GO" id="GO:0006508">
    <property type="term" value="P:proteolysis"/>
    <property type="evidence" value="ECO:0007669"/>
    <property type="project" value="UniProtKB-KW"/>
</dbReference>
<reference evidence="12" key="1">
    <citation type="submission" date="2023-07" db="EMBL/GenBank/DDBJ databases">
        <title>Functional and genomic diversity of the sorghum phyllosphere microbiome.</title>
        <authorList>
            <person name="Shade A."/>
        </authorList>
    </citation>
    <scope>NUCLEOTIDE SEQUENCE</scope>
    <source>
        <strain evidence="12">SORGH_AS_0457</strain>
    </source>
</reference>
<dbReference type="RefSeq" id="WP_307107571.1">
    <property type="nucleotide sequence ID" value="NZ_JAUTAS010000001.1"/>
</dbReference>
<dbReference type="CDD" id="cd14817">
    <property type="entry name" value="D-Ala-D-Ala_dipeptidase_VanX"/>
    <property type="match status" value="1"/>
</dbReference>
<protein>
    <recommendedName>
        <fullName evidence="9 10">D-alanyl-D-alanine dipeptidase</fullName>
        <shortName evidence="9 10">D-Ala-D-Ala dipeptidase</shortName>
        <ecNumber evidence="9 10">3.4.13.22</ecNumber>
    </recommendedName>
</protein>
<dbReference type="Proteomes" id="UP001226084">
    <property type="component" value="Unassembled WGS sequence"/>
</dbReference>
<feature type="site" description="Transition state stabilizer" evidence="9">
    <location>
        <position position="110"/>
    </location>
</feature>
<dbReference type="PANTHER" id="PTHR43126:SF1">
    <property type="entry name" value="D-ALANYL-D-ALANINE DIPEPTIDASE"/>
    <property type="match status" value="1"/>
</dbReference>
<evidence type="ECO:0000256" key="3">
    <source>
        <dbReference type="ARBA" id="ARBA00022723"/>
    </source>
</evidence>
<dbReference type="EC" id="3.4.13.22" evidence="9 10"/>
<feature type="binding site" evidence="9">
    <location>
        <position position="161"/>
    </location>
    <ligand>
        <name>Zn(2+)</name>
        <dbReference type="ChEBI" id="CHEBI:29105"/>
        <note>catalytic</note>
    </ligand>
</feature>
<dbReference type="GO" id="GO:0160237">
    <property type="term" value="F:D-Ala-D-Ala dipeptidase activity"/>
    <property type="evidence" value="ECO:0007669"/>
    <property type="project" value="UniProtKB-EC"/>
</dbReference>
<dbReference type="GO" id="GO:0008270">
    <property type="term" value="F:zinc ion binding"/>
    <property type="evidence" value="ECO:0007669"/>
    <property type="project" value="UniProtKB-UniRule"/>
</dbReference>
<keyword evidence="8 10" id="KW-0961">Cell wall biogenesis/degradation</keyword>
<evidence type="ECO:0000256" key="9">
    <source>
        <dbReference type="HAMAP-Rule" id="MF_01924"/>
    </source>
</evidence>
<accession>A0AAP5AJW3</accession>
<comment type="similarity">
    <text evidence="9 10">Belongs to the peptidase M15D family.</text>
</comment>
<evidence type="ECO:0000256" key="10">
    <source>
        <dbReference type="PIRNR" id="PIRNR026671"/>
    </source>
</evidence>
<dbReference type="Pfam" id="PF01427">
    <property type="entry name" value="Peptidase_M15"/>
    <property type="match status" value="1"/>
</dbReference>
<gene>
    <name evidence="9" type="primary">ddpX</name>
    <name evidence="12" type="ORF">QE424_003226</name>
</gene>
<dbReference type="EMBL" id="JAUTAS010000001">
    <property type="protein sequence ID" value="MDQ1110067.1"/>
    <property type="molecule type" value="Genomic_DNA"/>
</dbReference>
<comment type="cofactor">
    <cofactor evidence="9">
        <name>Zn(2+)</name>
        <dbReference type="ChEBI" id="CHEBI:29105"/>
    </cofactor>
    <text evidence="9">Binds 1 zinc ion per subunit.</text>
</comment>
<keyword evidence="4 9" id="KW-0378">Hydrolase</keyword>
<evidence type="ECO:0000256" key="8">
    <source>
        <dbReference type="ARBA" id="ARBA00023316"/>
    </source>
</evidence>
<keyword evidence="6 9" id="KW-0224">Dipeptidase</keyword>
<name>A0AAP5AJW3_9GAMM</name>
<dbReference type="SUPFAM" id="SSF55166">
    <property type="entry name" value="Hedgehog/DD-peptidase"/>
    <property type="match status" value="1"/>
</dbReference>
<organism evidence="12 13">
    <name type="scientific">Stenotrophomonas rhizophila</name>
    <dbReference type="NCBI Taxonomy" id="216778"/>
    <lineage>
        <taxon>Bacteria</taxon>
        <taxon>Pseudomonadati</taxon>
        <taxon>Pseudomonadota</taxon>
        <taxon>Gammaproteobacteria</taxon>
        <taxon>Lysobacterales</taxon>
        <taxon>Lysobacteraceae</taxon>
        <taxon>Stenotrophomonas</taxon>
    </lineage>
</organism>
<dbReference type="InterPro" id="IPR000755">
    <property type="entry name" value="A_A_dipeptidase"/>
</dbReference>
<keyword evidence="11" id="KW-0732">Signal</keyword>